<keyword evidence="2" id="KW-0413">Isomerase</keyword>
<dbReference type="GO" id="GO:0016853">
    <property type="term" value="F:isomerase activity"/>
    <property type="evidence" value="ECO:0007669"/>
    <property type="project" value="UniProtKB-KW"/>
</dbReference>
<proteinExistence type="inferred from homology"/>
<sequence length="179" mass="19209">MIIAEVPVQDGKYQVEGDYRIDGVPGTGAKITLRFWEPGGSVTGKLLPTGNVRDTIRVPEYGAFTVSIIDAANPVVFVKAGELGLEGTEIDEIDSNPDILRRLQVIRRCAAMMIGLADTPKEVSPAIPKIVLVSETKEYKAVSGRIITPKEMDLVARTLSMGKLHRAFALTSAICTAGA</sequence>
<dbReference type="AlphaFoldDB" id="X0SGM2"/>
<dbReference type="Pfam" id="PF04303">
    <property type="entry name" value="PrpF"/>
    <property type="match status" value="1"/>
</dbReference>
<name>X0SGM2_9ZZZZ</name>
<dbReference type="InterPro" id="IPR007400">
    <property type="entry name" value="PrpF-like"/>
</dbReference>
<protein>
    <submittedName>
        <fullName evidence="3">Uncharacterized protein</fullName>
    </submittedName>
</protein>
<comment type="similarity">
    <text evidence="1">Belongs to the PrpF family.</text>
</comment>
<gene>
    <name evidence="3" type="ORF">S01H1_05634</name>
</gene>
<evidence type="ECO:0000256" key="1">
    <source>
        <dbReference type="ARBA" id="ARBA00007673"/>
    </source>
</evidence>
<feature type="non-terminal residue" evidence="3">
    <location>
        <position position="179"/>
    </location>
</feature>
<comment type="caution">
    <text evidence="3">The sequence shown here is derived from an EMBL/GenBank/DDBJ whole genome shotgun (WGS) entry which is preliminary data.</text>
</comment>
<dbReference type="Gene3D" id="3.10.310.10">
    <property type="entry name" value="Diaminopimelate Epimerase, Chain A, domain 1"/>
    <property type="match status" value="2"/>
</dbReference>
<organism evidence="3">
    <name type="scientific">marine sediment metagenome</name>
    <dbReference type="NCBI Taxonomy" id="412755"/>
    <lineage>
        <taxon>unclassified sequences</taxon>
        <taxon>metagenomes</taxon>
        <taxon>ecological metagenomes</taxon>
    </lineage>
</organism>
<dbReference type="PANTHER" id="PTHR43709:SF2">
    <property type="entry name" value="DUF453 DOMAIN PROTEIN (AFU_ORTHOLOGUE AFUA_6G00360)"/>
    <property type="match status" value="1"/>
</dbReference>
<dbReference type="PANTHER" id="PTHR43709">
    <property type="entry name" value="ACONITATE ISOMERASE-RELATED"/>
    <property type="match status" value="1"/>
</dbReference>
<accession>X0SGM2</accession>
<dbReference type="SUPFAM" id="SSF54506">
    <property type="entry name" value="Diaminopimelate epimerase-like"/>
    <property type="match status" value="2"/>
</dbReference>
<dbReference type="EMBL" id="BARS01002933">
    <property type="protein sequence ID" value="GAF75012.1"/>
    <property type="molecule type" value="Genomic_DNA"/>
</dbReference>
<evidence type="ECO:0000313" key="3">
    <source>
        <dbReference type="EMBL" id="GAF75012.1"/>
    </source>
</evidence>
<reference evidence="3" key="1">
    <citation type="journal article" date="2014" name="Front. Microbiol.">
        <title>High frequency of phylogenetically diverse reductive dehalogenase-homologous genes in deep subseafloor sedimentary metagenomes.</title>
        <authorList>
            <person name="Kawai M."/>
            <person name="Futagami T."/>
            <person name="Toyoda A."/>
            <person name="Takaki Y."/>
            <person name="Nishi S."/>
            <person name="Hori S."/>
            <person name="Arai W."/>
            <person name="Tsubouchi T."/>
            <person name="Morono Y."/>
            <person name="Uchiyama I."/>
            <person name="Ito T."/>
            <person name="Fujiyama A."/>
            <person name="Inagaki F."/>
            <person name="Takami H."/>
        </authorList>
    </citation>
    <scope>NUCLEOTIDE SEQUENCE</scope>
    <source>
        <strain evidence="3">Expedition CK06-06</strain>
    </source>
</reference>
<evidence type="ECO:0000256" key="2">
    <source>
        <dbReference type="ARBA" id="ARBA00023235"/>
    </source>
</evidence>